<organism evidence="5 6">
    <name type="scientific">Pseudooceanicola antarcticus</name>
    <dbReference type="NCBI Taxonomy" id="1247613"/>
    <lineage>
        <taxon>Bacteria</taxon>
        <taxon>Pseudomonadati</taxon>
        <taxon>Pseudomonadota</taxon>
        <taxon>Alphaproteobacteria</taxon>
        <taxon>Rhodobacterales</taxon>
        <taxon>Paracoccaceae</taxon>
        <taxon>Pseudooceanicola</taxon>
    </lineage>
</organism>
<evidence type="ECO:0000313" key="6">
    <source>
        <dbReference type="Proteomes" id="UP000231702"/>
    </source>
</evidence>
<protein>
    <recommendedName>
        <fullName evidence="4">Tyr recombinase domain-containing protein</fullName>
    </recommendedName>
</protein>
<dbReference type="Pfam" id="PF00589">
    <property type="entry name" value="Phage_integrase"/>
    <property type="match status" value="1"/>
</dbReference>
<sequence length="202" mass="22749">MPSAANDRTQPIRDIPASRSMPPGPDTKGGFRKLAPGTGRDYDKVLDRIIDKLGPLPVAKHRRKDVIRARDANAKTVRFANCTVQVTRIIMEYSIDIGWRDDNPARGVSLLKSNTEPRVAWPDDKIDAFREVAGDRARLVFELCLQTGQRIGDVLEMRWSDIEDNGINVRQNKTGARLWVPFTRSLQQVLNQTPRMGETICA</sequence>
<dbReference type="Gene3D" id="1.10.150.130">
    <property type="match status" value="1"/>
</dbReference>
<dbReference type="EMBL" id="PGTD01000016">
    <property type="protein sequence ID" value="PJE28689.1"/>
    <property type="molecule type" value="Genomic_DNA"/>
</dbReference>
<proteinExistence type="predicted"/>
<dbReference type="Proteomes" id="UP000231702">
    <property type="component" value="Unassembled WGS sequence"/>
</dbReference>
<evidence type="ECO:0000313" key="5">
    <source>
        <dbReference type="EMBL" id="PJE28689.1"/>
    </source>
</evidence>
<evidence type="ECO:0000259" key="4">
    <source>
        <dbReference type="PROSITE" id="PS51898"/>
    </source>
</evidence>
<reference evidence="5 6" key="1">
    <citation type="journal article" date="2018" name="Int. J. Syst. Evol. Microbiol.">
        <title>Pseudooceanicola lipolyticus sp. nov., a marine alphaproteobacterium, reclassification of Oceanicola flagellatus as Pseudooceanicola flagellatus comb. nov. and emended description of the genus Pseudooceanicola.</title>
        <authorList>
            <person name="Huang M.-M."/>
            <person name="Guo L.-L."/>
            <person name="Wu Y.-H."/>
            <person name="Lai Q.-L."/>
            <person name="Shao Z.-Z."/>
            <person name="Wang C.-S."/>
            <person name="Wu M."/>
            <person name="Xu X.-W."/>
        </authorList>
    </citation>
    <scope>NUCLEOTIDE SEQUENCE [LARGE SCALE GENOMIC DNA]</scope>
    <source>
        <strain evidence="5 6">Ar-45</strain>
    </source>
</reference>
<accession>A0ABX4MMZ8</accession>
<gene>
    <name evidence="5" type="ORF">CVM39_09430</name>
</gene>
<evidence type="ECO:0000256" key="2">
    <source>
        <dbReference type="ARBA" id="ARBA00023172"/>
    </source>
</evidence>
<comment type="caution">
    <text evidence="5">The sequence shown here is derived from an EMBL/GenBank/DDBJ whole genome shotgun (WGS) entry which is preliminary data.</text>
</comment>
<keyword evidence="2" id="KW-0233">DNA recombination</keyword>
<feature type="domain" description="Tyr recombinase" evidence="4">
    <location>
        <begin position="115"/>
        <end position="202"/>
    </location>
</feature>
<dbReference type="PROSITE" id="PS51898">
    <property type="entry name" value="TYR_RECOMBINASE"/>
    <property type="match status" value="1"/>
</dbReference>
<dbReference type="InterPro" id="IPR011010">
    <property type="entry name" value="DNA_brk_join_enz"/>
</dbReference>
<keyword evidence="6" id="KW-1185">Reference proteome</keyword>
<keyword evidence="1" id="KW-0238">DNA-binding</keyword>
<dbReference type="Gene3D" id="1.10.443.10">
    <property type="entry name" value="Intergrase catalytic core"/>
    <property type="match status" value="1"/>
</dbReference>
<dbReference type="InterPro" id="IPR002104">
    <property type="entry name" value="Integrase_catalytic"/>
</dbReference>
<name>A0ABX4MMZ8_9RHOB</name>
<dbReference type="InterPro" id="IPR010998">
    <property type="entry name" value="Integrase_recombinase_N"/>
</dbReference>
<dbReference type="InterPro" id="IPR013762">
    <property type="entry name" value="Integrase-like_cat_sf"/>
</dbReference>
<feature type="region of interest" description="Disordered" evidence="3">
    <location>
        <begin position="1"/>
        <end position="36"/>
    </location>
</feature>
<evidence type="ECO:0000256" key="3">
    <source>
        <dbReference type="SAM" id="MobiDB-lite"/>
    </source>
</evidence>
<evidence type="ECO:0000256" key="1">
    <source>
        <dbReference type="ARBA" id="ARBA00023125"/>
    </source>
</evidence>
<dbReference type="SUPFAM" id="SSF56349">
    <property type="entry name" value="DNA breaking-rejoining enzymes"/>
    <property type="match status" value="1"/>
</dbReference>